<evidence type="ECO:0000313" key="2">
    <source>
        <dbReference type="EMBL" id="MEL0658970.1"/>
    </source>
</evidence>
<name>A0ABU9HAR9_9GAMM</name>
<sequence>MQQKISCHLIAGFLGAGKTHFIKQLTANKPINERWVILVNEVGQQSYPIDQLKAQNIAVKTVLGGCLCCTAGLPFRVALNEMIRDNKPDRIFIEPAGAGHLDNIKTLLTGQFYQPIINIAPTQCLLNTAHLNDATFSEHESYQQLIQQSDALLIYSGEGVKQAEVMAERFAKPLTILQSNKQDYRLLHAVD</sequence>
<proteinExistence type="predicted"/>
<dbReference type="InterPro" id="IPR051316">
    <property type="entry name" value="Zinc-reg_GTPase_activator"/>
</dbReference>
<gene>
    <name evidence="2" type="ORF">V6255_07430</name>
</gene>
<dbReference type="InterPro" id="IPR003495">
    <property type="entry name" value="CobW/HypB/UreG_nucleotide-bd"/>
</dbReference>
<dbReference type="InterPro" id="IPR027417">
    <property type="entry name" value="P-loop_NTPase"/>
</dbReference>
<dbReference type="Proteomes" id="UP001366060">
    <property type="component" value="Unassembled WGS sequence"/>
</dbReference>
<accession>A0ABU9HAR9</accession>
<comment type="caution">
    <text evidence="2">The sequence shown here is derived from an EMBL/GenBank/DDBJ whole genome shotgun (WGS) entry which is preliminary data.</text>
</comment>
<evidence type="ECO:0000313" key="3">
    <source>
        <dbReference type="Proteomes" id="UP001366060"/>
    </source>
</evidence>
<organism evidence="2 3">
    <name type="scientific">Psychromonas arctica</name>
    <dbReference type="NCBI Taxonomy" id="168275"/>
    <lineage>
        <taxon>Bacteria</taxon>
        <taxon>Pseudomonadati</taxon>
        <taxon>Pseudomonadota</taxon>
        <taxon>Gammaproteobacteria</taxon>
        <taxon>Alteromonadales</taxon>
        <taxon>Psychromonadaceae</taxon>
        <taxon>Psychromonas</taxon>
    </lineage>
</organism>
<evidence type="ECO:0000259" key="1">
    <source>
        <dbReference type="Pfam" id="PF02492"/>
    </source>
</evidence>
<keyword evidence="3" id="KW-1185">Reference proteome</keyword>
<reference evidence="2 3" key="1">
    <citation type="submission" date="2024-02" db="EMBL/GenBank/DDBJ databases">
        <title>Bacteria isolated from the canopy kelp, Nereocystis luetkeana.</title>
        <authorList>
            <person name="Pfister C.A."/>
            <person name="Younker I.T."/>
            <person name="Light S.H."/>
        </authorList>
    </citation>
    <scope>NUCLEOTIDE SEQUENCE [LARGE SCALE GENOMIC DNA]</scope>
    <source>
        <strain evidence="2 3">TI.2.07</strain>
    </source>
</reference>
<dbReference type="RefSeq" id="WP_341627574.1">
    <property type="nucleotide sequence ID" value="NZ_JBAKBA010000013.1"/>
</dbReference>
<dbReference type="SUPFAM" id="SSF52540">
    <property type="entry name" value="P-loop containing nucleoside triphosphate hydrolases"/>
    <property type="match status" value="1"/>
</dbReference>
<feature type="domain" description="CobW/HypB/UreG nucleotide-binding" evidence="1">
    <location>
        <begin position="8"/>
        <end position="163"/>
    </location>
</feature>
<dbReference type="PANTHER" id="PTHR13748">
    <property type="entry name" value="COBW-RELATED"/>
    <property type="match status" value="1"/>
</dbReference>
<dbReference type="EMBL" id="JBAKBA010000013">
    <property type="protein sequence ID" value="MEL0658970.1"/>
    <property type="molecule type" value="Genomic_DNA"/>
</dbReference>
<dbReference type="Gene3D" id="3.40.50.300">
    <property type="entry name" value="P-loop containing nucleotide triphosphate hydrolases"/>
    <property type="match status" value="1"/>
</dbReference>
<protein>
    <submittedName>
        <fullName evidence="2">GTP-binding protein</fullName>
    </submittedName>
</protein>
<dbReference type="Pfam" id="PF02492">
    <property type="entry name" value="cobW"/>
    <property type="match status" value="1"/>
</dbReference>
<dbReference type="PANTHER" id="PTHR13748:SF46">
    <property type="entry name" value="ZINC CHAPERONE YEIR"/>
    <property type="match status" value="1"/>
</dbReference>